<dbReference type="Proteomes" id="UP001356308">
    <property type="component" value="Unassembled WGS sequence"/>
</dbReference>
<reference evidence="2 3" key="1">
    <citation type="submission" date="2024-01" db="EMBL/GenBank/DDBJ databases">
        <title>Maribacter spp. originated from different algae showed divergent polysaccharides utilization ability.</title>
        <authorList>
            <person name="Wang H."/>
            <person name="Wu Y."/>
        </authorList>
    </citation>
    <scope>NUCLEOTIDE SEQUENCE [LARGE SCALE GENOMIC DNA]</scope>
    <source>
        <strain evidence="2 3">PR1</strain>
    </source>
</reference>
<dbReference type="NCBIfam" id="TIGR04390">
    <property type="entry name" value="OMP_YaiO_dom"/>
    <property type="match status" value="1"/>
</dbReference>
<dbReference type="InterPro" id="IPR011990">
    <property type="entry name" value="TPR-like_helical_dom_sf"/>
</dbReference>
<name>A0ABU7ISH4_9FLAO</name>
<evidence type="ECO:0000313" key="2">
    <source>
        <dbReference type="EMBL" id="MEE1975921.1"/>
    </source>
</evidence>
<evidence type="ECO:0000313" key="3">
    <source>
        <dbReference type="Proteomes" id="UP001356308"/>
    </source>
</evidence>
<sequence length="404" mass="46658">MKKVLLPLFLLISWVFFAQEFSYKGDPDKSFFAARDLAFAGNRQSARDTLKSILTKYPEYTDVRSLLAKTYSWDHEFESARLEFNRITSKERNNREVWLGAIKNEQYAKNYNIALGLANKALKYLPENNELLIIKTEIVQQIEDQQLLQNVLKKTKIEDENNQSLTVYTQAEVFDKELNPMYYGALEYQKKTKWGVLIPRLNYNRRFNIHGIQAEVDAYPRFSKTLNGYFNYGYSGAPIFPKHRIGGEVVKELPNALEASLGFRHLIFEQDNATILTGTFGLYRGNYYMVLRSYVIPDAKKGVGVSGNFLVRKYLKDGNNFLGLNVVYGFDTELNQFVVNGQLLAETLLYLESQRLRLEYQFTNKKGNNQYKANLGVNRQELAFSTGDFFLSVTAGLAYQVKFR</sequence>
<keyword evidence="3" id="KW-1185">Reference proteome</keyword>
<accession>A0ABU7ISH4</accession>
<dbReference type="Pfam" id="PF14559">
    <property type="entry name" value="TPR_19"/>
    <property type="match status" value="1"/>
</dbReference>
<proteinExistence type="predicted"/>
<evidence type="ECO:0000259" key="1">
    <source>
        <dbReference type="Pfam" id="PF19413"/>
    </source>
</evidence>
<dbReference type="Gene3D" id="1.25.40.10">
    <property type="entry name" value="Tetratricopeptide repeat domain"/>
    <property type="match status" value="1"/>
</dbReference>
<dbReference type="InterPro" id="IPR030887">
    <property type="entry name" value="Beta-barrel_YaiO"/>
</dbReference>
<protein>
    <submittedName>
        <fullName evidence="2">YaiO family outer membrane beta-barrel protein</fullName>
    </submittedName>
</protein>
<dbReference type="SUPFAM" id="SSF48452">
    <property type="entry name" value="TPR-like"/>
    <property type="match status" value="1"/>
</dbReference>
<dbReference type="RefSeq" id="WP_272650739.1">
    <property type="nucleotide sequence ID" value="NZ_JAZDDG010000003.1"/>
</dbReference>
<comment type="caution">
    <text evidence="2">The sequence shown here is derived from an EMBL/GenBank/DDBJ whole genome shotgun (WGS) entry which is preliminary data.</text>
</comment>
<gene>
    <name evidence="2" type="ORF">V1I91_07555</name>
</gene>
<dbReference type="Pfam" id="PF19413">
    <property type="entry name" value="YaiO"/>
    <property type="match status" value="1"/>
</dbReference>
<organism evidence="2 3">
    <name type="scientific">Maribacter cobaltidurans</name>
    <dbReference type="NCBI Taxonomy" id="1178778"/>
    <lineage>
        <taxon>Bacteria</taxon>
        <taxon>Pseudomonadati</taxon>
        <taxon>Bacteroidota</taxon>
        <taxon>Flavobacteriia</taxon>
        <taxon>Flavobacteriales</taxon>
        <taxon>Flavobacteriaceae</taxon>
        <taxon>Maribacter</taxon>
    </lineage>
</organism>
<feature type="domain" description="YaiO beta-barrel" evidence="1">
    <location>
        <begin position="163"/>
        <end position="333"/>
    </location>
</feature>
<dbReference type="EMBL" id="JAZDDG010000003">
    <property type="protein sequence ID" value="MEE1975921.1"/>
    <property type="molecule type" value="Genomic_DNA"/>
</dbReference>